<dbReference type="Gene3D" id="2.40.10.220">
    <property type="entry name" value="predicted glycosyltransferase like domains"/>
    <property type="match status" value="1"/>
</dbReference>
<comment type="caution">
    <text evidence="2">The sequence shown here is derived from an EMBL/GenBank/DDBJ whole genome shotgun (WGS) entry which is preliminary data.</text>
</comment>
<evidence type="ECO:0000313" key="2">
    <source>
        <dbReference type="EMBL" id="KUG27353.1"/>
    </source>
</evidence>
<gene>
    <name evidence="2" type="ORF">ASZ90_002789</name>
</gene>
<dbReference type="EMBL" id="LNQE01000336">
    <property type="protein sequence ID" value="KUG27353.1"/>
    <property type="molecule type" value="Genomic_DNA"/>
</dbReference>
<name>A0A0W8G2Q7_9ZZZZ</name>
<evidence type="ECO:0000259" key="1">
    <source>
        <dbReference type="Pfam" id="PF07238"/>
    </source>
</evidence>
<protein>
    <recommendedName>
        <fullName evidence="1">PilZ domain-containing protein</fullName>
    </recommendedName>
</protein>
<sequence>MDENKRRRSRVEAQFDAYVILGDEKIPVHTQNISMKGVLCRFDPKLTPGADCVLLFVLTKDIRFRIAARIVRSVEAGTAIDFESMDETAFYHLRNIVRYSSDDADRIDQELEIPAFTKKDDPQ</sequence>
<feature type="domain" description="PilZ" evidence="1">
    <location>
        <begin position="4"/>
        <end position="97"/>
    </location>
</feature>
<dbReference type="Pfam" id="PF07238">
    <property type="entry name" value="PilZ"/>
    <property type="match status" value="1"/>
</dbReference>
<dbReference type="GO" id="GO:0035438">
    <property type="term" value="F:cyclic-di-GMP binding"/>
    <property type="evidence" value="ECO:0007669"/>
    <property type="project" value="InterPro"/>
</dbReference>
<proteinExistence type="predicted"/>
<dbReference type="InterPro" id="IPR009875">
    <property type="entry name" value="PilZ_domain"/>
</dbReference>
<organism evidence="2">
    <name type="scientific">hydrocarbon metagenome</name>
    <dbReference type="NCBI Taxonomy" id="938273"/>
    <lineage>
        <taxon>unclassified sequences</taxon>
        <taxon>metagenomes</taxon>
        <taxon>ecological metagenomes</taxon>
    </lineage>
</organism>
<dbReference type="AlphaFoldDB" id="A0A0W8G2Q7"/>
<reference evidence="2" key="1">
    <citation type="journal article" date="2015" name="Proc. Natl. Acad. Sci. U.S.A.">
        <title>Networks of energetic and metabolic interactions define dynamics in microbial communities.</title>
        <authorList>
            <person name="Embree M."/>
            <person name="Liu J.K."/>
            <person name="Al-Bassam M.M."/>
            <person name="Zengler K."/>
        </authorList>
    </citation>
    <scope>NUCLEOTIDE SEQUENCE</scope>
</reference>
<accession>A0A0W8G2Q7</accession>
<dbReference type="SUPFAM" id="SSF141371">
    <property type="entry name" value="PilZ domain-like"/>
    <property type="match status" value="1"/>
</dbReference>